<dbReference type="InterPro" id="IPR022029">
    <property type="entry name" value="YoaR-like_PG-bd"/>
</dbReference>
<dbReference type="PROSITE" id="PS51109">
    <property type="entry name" value="G5"/>
    <property type="match status" value="1"/>
</dbReference>
<dbReference type="Pfam" id="PF04294">
    <property type="entry name" value="VanW"/>
    <property type="match status" value="1"/>
</dbReference>
<feature type="domain" description="G5" evidence="3">
    <location>
        <begin position="376"/>
        <end position="455"/>
    </location>
</feature>
<evidence type="ECO:0000313" key="4">
    <source>
        <dbReference type="EMBL" id="OOO63013.1"/>
    </source>
</evidence>
<sequence>MRWFCVENKRAKKALVFIFLLMLVSFGIIYYIYMEVSKFDSVIYPGVSIEGINLGMKTKNEAKDIIENKYSKAMIKKSINITWNDKKYNLSCAKLNPKYNIEETIDNAYRYGKNLNIFRKYKLIKLKKIKDYSLNLYYDNKVMNEFIDSIEKDINKEAKNAILTINKGSISIIKEEDGFKLEKDKLKKILYTNMNSKNLKDINEKAPVKILYAKIKQDELKNINKNISSYSTNYKSISSSQRANNIELATKAINGTLIMPKEDFSFNETVGPRTAARGYQEAPVIIDNKVKLGLGGGICQVSGTLYNAILKANINATERLGHSFPTTYIPIGMDATVDYGNIDYKFKNTLDYPIYIEGIADGSKVTFNIYSNRVLKNKIYNISSEVYETVKPRERYIDDHTLPLGKTQIVQEGRVGYKVKVYRSTIKNGKVIKKELLYNDFYKPGERVLKRGIKR</sequence>
<name>A0ABX3L5Z0_9CLOT</name>
<protein>
    <recommendedName>
        <fullName evidence="3">G5 domain-containing protein</fullName>
    </recommendedName>
</protein>
<dbReference type="Proteomes" id="UP000190206">
    <property type="component" value="Unassembled WGS sequence"/>
</dbReference>
<dbReference type="InterPro" id="IPR011098">
    <property type="entry name" value="G5_dom"/>
</dbReference>
<evidence type="ECO:0000259" key="3">
    <source>
        <dbReference type="PROSITE" id="PS51109"/>
    </source>
</evidence>
<evidence type="ECO:0000256" key="2">
    <source>
        <dbReference type="SAM" id="Phobius"/>
    </source>
</evidence>
<reference evidence="4 5" key="1">
    <citation type="submission" date="2016-12" db="EMBL/GenBank/DDBJ databases">
        <title>Clostridium tepidum sp. nov., a close relative of Clostridium sporogenes and Clostridium botulinum Group I.</title>
        <authorList>
            <person name="Dobritsa A.P."/>
            <person name="Kutumbaka K."/>
            <person name="Werner K."/>
            <person name="Samadpour M."/>
        </authorList>
    </citation>
    <scope>NUCLEOTIDE SEQUENCE [LARGE SCALE GENOMIC DNA]</scope>
    <source>
        <strain evidence="4 5">PE</strain>
    </source>
</reference>
<dbReference type="Pfam" id="PF12229">
    <property type="entry name" value="PG_binding_4"/>
    <property type="match status" value="1"/>
</dbReference>
<dbReference type="EMBL" id="MRAD01000003">
    <property type="protein sequence ID" value="OOO63013.1"/>
    <property type="molecule type" value="Genomic_DNA"/>
</dbReference>
<evidence type="ECO:0000256" key="1">
    <source>
        <dbReference type="ARBA" id="ARBA00022729"/>
    </source>
</evidence>
<evidence type="ECO:0000313" key="5">
    <source>
        <dbReference type="Proteomes" id="UP000190206"/>
    </source>
</evidence>
<dbReference type="InterPro" id="IPR052913">
    <property type="entry name" value="Glycopeptide_resist_protein"/>
</dbReference>
<keyword evidence="2" id="KW-0812">Transmembrane</keyword>
<proteinExistence type="predicted"/>
<dbReference type="InterPro" id="IPR007391">
    <property type="entry name" value="Vancomycin_resist_VanW"/>
</dbReference>
<dbReference type="Pfam" id="PF07501">
    <property type="entry name" value="G5"/>
    <property type="match status" value="1"/>
</dbReference>
<dbReference type="PANTHER" id="PTHR35788:SF1">
    <property type="entry name" value="EXPORTED PROTEIN"/>
    <property type="match status" value="1"/>
</dbReference>
<comment type="caution">
    <text evidence="4">The sequence shown here is derived from an EMBL/GenBank/DDBJ whole genome shotgun (WGS) entry which is preliminary data.</text>
</comment>
<dbReference type="Gene3D" id="2.20.230.10">
    <property type="entry name" value="Resuscitation-promoting factor rpfb"/>
    <property type="match status" value="1"/>
</dbReference>
<keyword evidence="2" id="KW-0472">Membrane</keyword>
<dbReference type="PANTHER" id="PTHR35788">
    <property type="entry name" value="EXPORTED PROTEIN-RELATED"/>
    <property type="match status" value="1"/>
</dbReference>
<gene>
    <name evidence="4" type="ORF">BS637_04165</name>
</gene>
<keyword evidence="2" id="KW-1133">Transmembrane helix</keyword>
<organism evidence="4 5">
    <name type="scientific">Clostridium tepidum</name>
    <dbReference type="NCBI Taxonomy" id="1962263"/>
    <lineage>
        <taxon>Bacteria</taxon>
        <taxon>Bacillati</taxon>
        <taxon>Bacillota</taxon>
        <taxon>Clostridia</taxon>
        <taxon>Eubacteriales</taxon>
        <taxon>Clostridiaceae</taxon>
        <taxon>Clostridium</taxon>
    </lineage>
</organism>
<dbReference type="SMART" id="SM01208">
    <property type="entry name" value="G5"/>
    <property type="match status" value="1"/>
</dbReference>
<keyword evidence="5" id="KW-1185">Reference proteome</keyword>
<accession>A0ABX3L5Z0</accession>
<feature type="transmembrane region" description="Helical" evidence="2">
    <location>
        <begin position="14"/>
        <end position="33"/>
    </location>
</feature>
<keyword evidence="1" id="KW-0732">Signal</keyword>